<feature type="transmembrane region" description="Helical" evidence="5">
    <location>
        <begin position="6"/>
        <end position="29"/>
    </location>
</feature>
<accession>A0ABD0AD26</accession>
<dbReference type="PANTHER" id="PTHR35371">
    <property type="entry name" value="INNER MEMBRANE PROTEIN"/>
    <property type="match status" value="1"/>
</dbReference>
<evidence type="ECO:0000313" key="7">
    <source>
        <dbReference type="Proteomes" id="UP000652691"/>
    </source>
</evidence>
<dbReference type="SUPFAM" id="SSF161084">
    <property type="entry name" value="MAPEG domain-like"/>
    <property type="match status" value="1"/>
</dbReference>
<gene>
    <name evidence="6" type="ORF">GCM10007354_35240</name>
</gene>
<keyword evidence="4 5" id="KW-0472">Membrane</keyword>
<organism evidence="6 7">
    <name type="scientific">Acinetobacter courvalinii</name>
    <dbReference type="NCBI Taxonomy" id="280147"/>
    <lineage>
        <taxon>Bacteria</taxon>
        <taxon>Pseudomonadati</taxon>
        <taxon>Pseudomonadota</taxon>
        <taxon>Gammaproteobacteria</taxon>
        <taxon>Moraxellales</taxon>
        <taxon>Moraxellaceae</taxon>
        <taxon>Acinetobacter</taxon>
    </lineage>
</organism>
<dbReference type="EMBL" id="BMDA01000008">
    <property type="protein sequence ID" value="GGH45485.1"/>
    <property type="molecule type" value="Genomic_DNA"/>
</dbReference>
<evidence type="ECO:0000313" key="6">
    <source>
        <dbReference type="EMBL" id="GGH45485.1"/>
    </source>
</evidence>
<feature type="transmembrane region" description="Helical" evidence="5">
    <location>
        <begin position="116"/>
        <end position="134"/>
    </location>
</feature>
<dbReference type="InterPro" id="IPR023352">
    <property type="entry name" value="MAPEG-like_dom_sf"/>
</dbReference>
<evidence type="ECO:0000256" key="2">
    <source>
        <dbReference type="ARBA" id="ARBA00022692"/>
    </source>
</evidence>
<dbReference type="Pfam" id="PF01124">
    <property type="entry name" value="MAPEG"/>
    <property type="match status" value="1"/>
</dbReference>
<dbReference type="Gene3D" id="1.20.120.550">
    <property type="entry name" value="Membrane associated eicosanoid/glutathione metabolism-like domain"/>
    <property type="match status" value="1"/>
</dbReference>
<dbReference type="AlphaFoldDB" id="A0ABD0AD26"/>
<dbReference type="PANTHER" id="PTHR35371:SF1">
    <property type="entry name" value="BLR7753 PROTEIN"/>
    <property type="match status" value="1"/>
</dbReference>
<evidence type="ECO:0000256" key="5">
    <source>
        <dbReference type="SAM" id="Phobius"/>
    </source>
</evidence>
<proteinExistence type="predicted"/>
<dbReference type="InterPro" id="IPR001129">
    <property type="entry name" value="Membr-assoc_MAPEG"/>
</dbReference>
<dbReference type="Proteomes" id="UP000652691">
    <property type="component" value="Unassembled WGS sequence"/>
</dbReference>
<keyword evidence="3 5" id="KW-1133">Transmembrane helix</keyword>
<comment type="subcellular location">
    <subcellularLocation>
        <location evidence="1">Membrane</location>
    </subcellularLocation>
</comment>
<comment type="caution">
    <text evidence="6">The sequence shown here is derived from an EMBL/GenBank/DDBJ whole genome shotgun (WGS) entry which is preliminary data.</text>
</comment>
<keyword evidence="2 5" id="KW-0812">Transmembrane</keyword>
<evidence type="ECO:0000256" key="1">
    <source>
        <dbReference type="ARBA" id="ARBA00004370"/>
    </source>
</evidence>
<sequence length="137" mass="15354">MMDVSMQGISGIILIIIVACLLPYVFTLIAKSKGGFQAKDNQNPRDFLAKTTGLSARANAVQQNSFESLPLFIAAILMAEYMVVPERFILTFGWAYIVFRVIYGICYLANLATLRSIIWFFSLLCPILLFVITIKMT</sequence>
<name>A0ABD0AD26_9GAMM</name>
<evidence type="ECO:0000256" key="4">
    <source>
        <dbReference type="ARBA" id="ARBA00023136"/>
    </source>
</evidence>
<evidence type="ECO:0000256" key="3">
    <source>
        <dbReference type="ARBA" id="ARBA00022989"/>
    </source>
</evidence>
<protein>
    <submittedName>
        <fullName evidence="6">Membrane protein</fullName>
    </submittedName>
</protein>
<feature type="transmembrane region" description="Helical" evidence="5">
    <location>
        <begin position="88"/>
        <end position="110"/>
    </location>
</feature>
<dbReference type="GO" id="GO:0016020">
    <property type="term" value="C:membrane"/>
    <property type="evidence" value="ECO:0007669"/>
    <property type="project" value="UniProtKB-SubCell"/>
</dbReference>
<reference evidence="6 7" key="1">
    <citation type="journal article" date="2014" name="Int. J. Syst. Evol. Microbiol.">
        <title>Complete genome sequence of Corynebacterium casei LMG S-19264T (=DSM 44701T), isolated from a smear-ripened cheese.</title>
        <authorList>
            <consortium name="US DOE Joint Genome Institute (JGI-PGF)"/>
            <person name="Walter F."/>
            <person name="Albersmeier A."/>
            <person name="Kalinowski J."/>
            <person name="Ruckert C."/>
        </authorList>
    </citation>
    <scope>NUCLEOTIDE SEQUENCE [LARGE SCALE GENOMIC DNA]</scope>
    <source>
        <strain evidence="6 7">CCM 8635</strain>
    </source>
</reference>